<protein>
    <submittedName>
        <fullName evidence="1">Uncharacterized protein</fullName>
    </submittedName>
</protein>
<name>A0A0B6ZFH1_9EUPU</name>
<dbReference type="AlphaFoldDB" id="A0A0B6ZFH1"/>
<sequence length="52" mass="6052">MTTLNGVKMTKNIGFNAFVYQHFLEILVQSVSLKDKFWKTESVSRSDLRIET</sequence>
<organism evidence="1">
    <name type="scientific">Arion vulgaris</name>
    <dbReference type="NCBI Taxonomy" id="1028688"/>
    <lineage>
        <taxon>Eukaryota</taxon>
        <taxon>Metazoa</taxon>
        <taxon>Spiralia</taxon>
        <taxon>Lophotrochozoa</taxon>
        <taxon>Mollusca</taxon>
        <taxon>Gastropoda</taxon>
        <taxon>Heterobranchia</taxon>
        <taxon>Euthyneura</taxon>
        <taxon>Panpulmonata</taxon>
        <taxon>Eupulmonata</taxon>
        <taxon>Stylommatophora</taxon>
        <taxon>Helicina</taxon>
        <taxon>Arionoidea</taxon>
        <taxon>Arionidae</taxon>
        <taxon>Arion</taxon>
    </lineage>
</organism>
<proteinExistence type="predicted"/>
<gene>
    <name evidence="1" type="primary">ORF62349</name>
</gene>
<reference evidence="1" key="1">
    <citation type="submission" date="2014-12" db="EMBL/GenBank/DDBJ databases">
        <title>Insight into the proteome of Arion vulgaris.</title>
        <authorList>
            <person name="Aradska J."/>
            <person name="Bulat T."/>
            <person name="Smidak R."/>
            <person name="Sarate P."/>
            <person name="Gangsoo J."/>
            <person name="Sialana F."/>
            <person name="Bilban M."/>
            <person name="Lubec G."/>
        </authorList>
    </citation>
    <scope>NUCLEOTIDE SEQUENCE</scope>
    <source>
        <tissue evidence="1">Skin</tissue>
    </source>
</reference>
<evidence type="ECO:0000313" key="1">
    <source>
        <dbReference type="EMBL" id="CEK67364.1"/>
    </source>
</evidence>
<accession>A0A0B6ZFH1</accession>
<dbReference type="EMBL" id="HACG01020499">
    <property type="protein sequence ID" value="CEK67364.1"/>
    <property type="molecule type" value="Transcribed_RNA"/>
</dbReference>